<protein>
    <submittedName>
        <fullName evidence="1">Uncharacterized protein</fullName>
    </submittedName>
</protein>
<comment type="caution">
    <text evidence="1">The sequence shown here is derived from an EMBL/GenBank/DDBJ whole genome shotgun (WGS) entry which is preliminary data.</text>
</comment>
<gene>
    <name evidence="1" type="ORF">Tcan_16877</name>
</gene>
<dbReference type="Proteomes" id="UP000031036">
    <property type="component" value="Unassembled WGS sequence"/>
</dbReference>
<proteinExistence type="predicted"/>
<dbReference type="AlphaFoldDB" id="A0A0B2V281"/>
<keyword evidence="2" id="KW-1185">Reference proteome</keyword>
<reference evidence="1 2" key="1">
    <citation type="submission" date="2014-11" db="EMBL/GenBank/DDBJ databases">
        <title>Genetic blueprint of the zoonotic pathogen Toxocara canis.</title>
        <authorList>
            <person name="Zhu X.-Q."/>
            <person name="Korhonen P.K."/>
            <person name="Cai H."/>
            <person name="Young N.D."/>
            <person name="Nejsum P."/>
            <person name="von Samson-Himmelstjerna G."/>
            <person name="Boag P.R."/>
            <person name="Tan P."/>
            <person name="Li Q."/>
            <person name="Min J."/>
            <person name="Yang Y."/>
            <person name="Wang X."/>
            <person name="Fang X."/>
            <person name="Hall R.S."/>
            <person name="Hofmann A."/>
            <person name="Sternberg P.W."/>
            <person name="Jex A.R."/>
            <person name="Gasser R.B."/>
        </authorList>
    </citation>
    <scope>NUCLEOTIDE SEQUENCE [LARGE SCALE GENOMIC DNA]</scope>
    <source>
        <strain evidence="1">PN_DK_2014</strain>
    </source>
</reference>
<accession>A0A0B2V281</accession>
<organism evidence="1 2">
    <name type="scientific">Toxocara canis</name>
    <name type="common">Canine roundworm</name>
    <dbReference type="NCBI Taxonomy" id="6265"/>
    <lineage>
        <taxon>Eukaryota</taxon>
        <taxon>Metazoa</taxon>
        <taxon>Ecdysozoa</taxon>
        <taxon>Nematoda</taxon>
        <taxon>Chromadorea</taxon>
        <taxon>Rhabditida</taxon>
        <taxon>Spirurina</taxon>
        <taxon>Ascaridomorpha</taxon>
        <taxon>Ascaridoidea</taxon>
        <taxon>Toxocaridae</taxon>
        <taxon>Toxocara</taxon>
    </lineage>
</organism>
<evidence type="ECO:0000313" key="2">
    <source>
        <dbReference type="Proteomes" id="UP000031036"/>
    </source>
</evidence>
<dbReference type="EMBL" id="JPKZ01002649">
    <property type="protein sequence ID" value="KHN75594.1"/>
    <property type="molecule type" value="Genomic_DNA"/>
</dbReference>
<sequence>MEVFLYKSARRNCSSVAAVVVIWVNVRRIAPAIVRYRDFCLFNNGEVARLMFSKERFPLAGVNSSKMSWSGSLKRVDLSVAEIGTSKKLERNLERNLEGRGGGEAKGRRIDFLKKVFL</sequence>
<evidence type="ECO:0000313" key="1">
    <source>
        <dbReference type="EMBL" id="KHN75594.1"/>
    </source>
</evidence>
<name>A0A0B2V281_TOXCA</name>